<gene>
    <name evidence="1" type="ORF">H5410_056434</name>
</gene>
<reference evidence="1 2" key="1">
    <citation type="submission" date="2020-09" db="EMBL/GenBank/DDBJ databases">
        <title>De no assembly of potato wild relative species, Solanum commersonii.</title>
        <authorList>
            <person name="Cho K."/>
        </authorList>
    </citation>
    <scope>NUCLEOTIDE SEQUENCE [LARGE SCALE GENOMIC DNA]</scope>
    <source>
        <strain evidence="1">LZ3.2</strain>
        <tissue evidence="1">Leaf</tissue>
    </source>
</reference>
<dbReference type="EMBL" id="JACXVP010000011">
    <property type="protein sequence ID" value="KAG5576300.1"/>
    <property type="molecule type" value="Genomic_DNA"/>
</dbReference>
<dbReference type="AlphaFoldDB" id="A0A9J5WM86"/>
<sequence>MTSKIWITKRSRAYNTRKLAKRDVYPLQGLFDLENGPKFGLPKDPWTISHDIQQNGWFTIFGDHITLKMGRGFTQSGDNFTLTMGHYTNETNRLHIYGLDGLPRNFLT</sequence>
<name>A0A9J5WM86_SOLCO</name>
<organism evidence="1 2">
    <name type="scientific">Solanum commersonii</name>
    <name type="common">Commerson's wild potato</name>
    <name type="synonym">Commerson's nightshade</name>
    <dbReference type="NCBI Taxonomy" id="4109"/>
    <lineage>
        <taxon>Eukaryota</taxon>
        <taxon>Viridiplantae</taxon>
        <taxon>Streptophyta</taxon>
        <taxon>Embryophyta</taxon>
        <taxon>Tracheophyta</taxon>
        <taxon>Spermatophyta</taxon>
        <taxon>Magnoliopsida</taxon>
        <taxon>eudicotyledons</taxon>
        <taxon>Gunneridae</taxon>
        <taxon>Pentapetalae</taxon>
        <taxon>asterids</taxon>
        <taxon>lamiids</taxon>
        <taxon>Solanales</taxon>
        <taxon>Solanaceae</taxon>
        <taxon>Solanoideae</taxon>
        <taxon>Solaneae</taxon>
        <taxon>Solanum</taxon>
    </lineage>
</organism>
<comment type="caution">
    <text evidence="1">The sequence shown here is derived from an EMBL/GenBank/DDBJ whole genome shotgun (WGS) entry which is preliminary data.</text>
</comment>
<evidence type="ECO:0000313" key="2">
    <source>
        <dbReference type="Proteomes" id="UP000824120"/>
    </source>
</evidence>
<keyword evidence="2" id="KW-1185">Reference proteome</keyword>
<evidence type="ECO:0000313" key="1">
    <source>
        <dbReference type="EMBL" id="KAG5576300.1"/>
    </source>
</evidence>
<protein>
    <submittedName>
        <fullName evidence="1">Uncharacterized protein</fullName>
    </submittedName>
</protein>
<proteinExistence type="predicted"/>
<dbReference type="Proteomes" id="UP000824120">
    <property type="component" value="Chromosome 11"/>
</dbReference>
<accession>A0A9J5WM86</accession>